<comment type="caution">
    <text evidence="1">The sequence shown here is derived from an EMBL/GenBank/DDBJ whole genome shotgun (WGS) entry which is preliminary data.</text>
</comment>
<accession>A0A4V3B1M9</accession>
<gene>
    <name evidence="1" type="ORF">E2R57_10935</name>
</gene>
<dbReference type="Pfam" id="PF00805">
    <property type="entry name" value="Pentapeptide"/>
    <property type="match status" value="1"/>
</dbReference>
<name>A0A4V3B1M9_9MICC</name>
<dbReference type="Proteomes" id="UP000294621">
    <property type="component" value="Unassembled WGS sequence"/>
</dbReference>
<dbReference type="RefSeq" id="WP_133348993.1">
    <property type="nucleotide sequence ID" value="NZ_SMZQ01000005.1"/>
</dbReference>
<dbReference type="PANTHER" id="PTHR14136">
    <property type="entry name" value="BTB_POZ DOMAIN-CONTAINING PROTEIN KCTD9"/>
    <property type="match status" value="1"/>
</dbReference>
<dbReference type="EMBL" id="SMZQ01000005">
    <property type="protein sequence ID" value="TDL37258.1"/>
    <property type="molecule type" value="Genomic_DNA"/>
</dbReference>
<evidence type="ECO:0000313" key="2">
    <source>
        <dbReference type="Proteomes" id="UP000294621"/>
    </source>
</evidence>
<proteinExistence type="predicted"/>
<organism evidence="1 2">
    <name type="scientific">Arthrobacter nitrophenolicus</name>
    <dbReference type="NCBI Taxonomy" id="683150"/>
    <lineage>
        <taxon>Bacteria</taxon>
        <taxon>Bacillati</taxon>
        <taxon>Actinomycetota</taxon>
        <taxon>Actinomycetes</taxon>
        <taxon>Micrococcales</taxon>
        <taxon>Micrococcaceae</taxon>
        <taxon>Arthrobacter</taxon>
    </lineage>
</organism>
<dbReference type="SUPFAM" id="SSF141571">
    <property type="entry name" value="Pentapeptide repeat-like"/>
    <property type="match status" value="1"/>
</dbReference>
<reference evidence="1 2" key="1">
    <citation type="submission" date="2019-03" db="EMBL/GenBank/DDBJ databases">
        <title>Genome Sequencing and Assembly of Various Microbes Isolated from Partially Reclaimed Soil and Acid Mine Drainage (AMD) Site.</title>
        <authorList>
            <person name="Steinbock B."/>
            <person name="Bechtold R."/>
            <person name="Sevigny J.L."/>
            <person name="Thomas D."/>
            <person name="Cuthill L.R."/>
            <person name="Aveiro Johannsen E.J."/>
            <person name="Thomas K."/>
            <person name="Ghosh A."/>
        </authorList>
    </citation>
    <scope>NUCLEOTIDE SEQUENCE [LARGE SCALE GENOMIC DNA]</scope>
    <source>
        <strain evidence="1 2">S-A1</strain>
    </source>
</reference>
<dbReference type="STRING" id="683150.G205_03346"/>
<dbReference type="PANTHER" id="PTHR14136:SF17">
    <property type="entry name" value="BTB_POZ DOMAIN-CONTAINING PROTEIN KCTD9"/>
    <property type="match status" value="1"/>
</dbReference>
<dbReference type="OrthoDB" id="2579959at2"/>
<dbReference type="InterPro" id="IPR001646">
    <property type="entry name" value="5peptide_repeat"/>
</dbReference>
<sequence>MAGARPAARKKPGQEVAAPRLSGVVLADLEDGPAPEFVRGGKYDGVRYSRAVADGLDLTGADFAECEFQGASFNDAQLRGAGFRDCTLHELYAPVFRAARSTWRDVELHNPRLGSAELYESGWQSVRIDSGKLDFLNLRGAKLTDVLITGCIINELDLGSATAARVALKDCTIGTLDVTGARLQDFDLRGTDFRGISGLGSVAGLVVDDYQLALLAPLLAAHLGITVL</sequence>
<evidence type="ECO:0000313" key="1">
    <source>
        <dbReference type="EMBL" id="TDL37258.1"/>
    </source>
</evidence>
<dbReference type="AlphaFoldDB" id="A0A4V3B1M9"/>
<protein>
    <submittedName>
        <fullName evidence="1">Pentapeptide repeat-containing protein</fullName>
    </submittedName>
</protein>
<dbReference type="InterPro" id="IPR051082">
    <property type="entry name" value="Pentapeptide-BTB/POZ_domain"/>
</dbReference>
<dbReference type="Gene3D" id="2.160.20.80">
    <property type="entry name" value="E3 ubiquitin-protein ligase SopA"/>
    <property type="match status" value="1"/>
</dbReference>